<evidence type="ECO:0000313" key="3">
    <source>
        <dbReference type="Proteomes" id="UP001164929"/>
    </source>
</evidence>
<feature type="transmembrane region" description="Helical" evidence="1">
    <location>
        <begin position="86"/>
        <end position="109"/>
    </location>
</feature>
<proteinExistence type="predicted"/>
<feature type="transmembrane region" description="Helical" evidence="1">
    <location>
        <begin position="53"/>
        <end position="77"/>
    </location>
</feature>
<evidence type="ECO:0000313" key="2">
    <source>
        <dbReference type="EMBL" id="KAJ6957334.1"/>
    </source>
</evidence>
<evidence type="ECO:0000256" key="1">
    <source>
        <dbReference type="SAM" id="Phobius"/>
    </source>
</evidence>
<keyword evidence="3" id="KW-1185">Reference proteome</keyword>
<accession>A0AAD6LB63</accession>
<organism evidence="2 3">
    <name type="scientific">Populus alba x Populus x berolinensis</name>
    <dbReference type="NCBI Taxonomy" id="444605"/>
    <lineage>
        <taxon>Eukaryota</taxon>
        <taxon>Viridiplantae</taxon>
        <taxon>Streptophyta</taxon>
        <taxon>Embryophyta</taxon>
        <taxon>Tracheophyta</taxon>
        <taxon>Spermatophyta</taxon>
        <taxon>Magnoliopsida</taxon>
        <taxon>eudicotyledons</taxon>
        <taxon>Gunneridae</taxon>
        <taxon>Pentapetalae</taxon>
        <taxon>rosids</taxon>
        <taxon>fabids</taxon>
        <taxon>Malpighiales</taxon>
        <taxon>Salicaceae</taxon>
        <taxon>Saliceae</taxon>
        <taxon>Populus</taxon>
    </lineage>
</organism>
<gene>
    <name evidence="2" type="ORF">NC653_039311</name>
</gene>
<keyword evidence="1" id="KW-0472">Membrane</keyword>
<dbReference type="Proteomes" id="UP001164929">
    <property type="component" value="Chromosome 18"/>
</dbReference>
<sequence length="322" mass="36476">MTRCARCCLHDSIRIVNLVMLLCGIGTIIYSLWLQKKWDESITKFPLGSSPLIPWFIYTFLGAGIVVCLSTIGGYIIANCISNSTLCFYIVAICCLLFLEVAVIVAIFFKIDWGKEGQKWLPPPFSPNIDMFCKIVWNQVYFNTLYTSHEPAFRVLIWSPCMILAMSCFYIRTCVHSISKDLFCSRLCFSCHIYPRLLSQQITTYTGQKNTDFEILMTFHVKISRAIMLLIMVAQISVVILAAILLAAGTEPRTHFQEVATPVFSQSFLVPAESPGSAEGSRQACRRCGTVFSLRGENAPRGFFSSIKRLLRRRFQRANTVY</sequence>
<reference evidence="2 3" key="1">
    <citation type="journal article" date="2023" name="Mol. Ecol. Resour.">
        <title>Chromosome-level genome assembly of a triploid poplar Populus alba 'Berolinensis'.</title>
        <authorList>
            <person name="Chen S."/>
            <person name="Yu Y."/>
            <person name="Wang X."/>
            <person name="Wang S."/>
            <person name="Zhang T."/>
            <person name="Zhou Y."/>
            <person name="He R."/>
            <person name="Meng N."/>
            <person name="Wang Y."/>
            <person name="Liu W."/>
            <person name="Liu Z."/>
            <person name="Liu J."/>
            <person name="Guo Q."/>
            <person name="Huang H."/>
            <person name="Sederoff R.R."/>
            <person name="Wang G."/>
            <person name="Qu G."/>
            <person name="Chen S."/>
        </authorList>
    </citation>
    <scope>NUCLEOTIDE SEQUENCE [LARGE SCALE GENOMIC DNA]</scope>
    <source>
        <strain evidence="2">SC-2020</strain>
    </source>
</reference>
<keyword evidence="1" id="KW-1133">Transmembrane helix</keyword>
<name>A0AAD6LB63_9ROSI</name>
<protein>
    <submittedName>
        <fullName evidence="2">Uncharacterized protein</fullName>
    </submittedName>
</protein>
<feature type="transmembrane region" description="Helical" evidence="1">
    <location>
        <begin position="12"/>
        <end position="33"/>
    </location>
</feature>
<feature type="transmembrane region" description="Helical" evidence="1">
    <location>
        <begin position="152"/>
        <end position="171"/>
    </location>
</feature>
<keyword evidence="1" id="KW-0812">Transmembrane</keyword>
<dbReference type="EMBL" id="JAQIZT010000018">
    <property type="protein sequence ID" value="KAJ6957334.1"/>
    <property type="molecule type" value="Genomic_DNA"/>
</dbReference>
<feature type="transmembrane region" description="Helical" evidence="1">
    <location>
        <begin position="226"/>
        <end position="248"/>
    </location>
</feature>
<dbReference type="AlphaFoldDB" id="A0AAD6LB63"/>
<comment type="caution">
    <text evidence="2">The sequence shown here is derived from an EMBL/GenBank/DDBJ whole genome shotgun (WGS) entry which is preliminary data.</text>
</comment>